<feature type="coiled-coil region" evidence="1">
    <location>
        <begin position="15"/>
        <end position="71"/>
    </location>
</feature>
<name>A0A815HY89_ADIRI</name>
<reference evidence="2" key="1">
    <citation type="submission" date="2021-02" db="EMBL/GenBank/DDBJ databases">
        <authorList>
            <person name="Nowell W R."/>
        </authorList>
    </citation>
    <scope>NUCLEOTIDE SEQUENCE</scope>
</reference>
<evidence type="ECO:0000313" key="3">
    <source>
        <dbReference type="Proteomes" id="UP000663828"/>
    </source>
</evidence>
<keyword evidence="3" id="KW-1185">Reference proteome</keyword>
<dbReference type="AlphaFoldDB" id="A0A815HY89"/>
<organism evidence="2 3">
    <name type="scientific">Adineta ricciae</name>
    <name type="common">Rotifer</name>
    <dbReference type="NCBI Taxonomy" id="249248"/>
    <lineage>
        <taxon>Eukaryota</taxon>
        <taxon>Metazoa</taxon>
        <taxon>Spiralia</taxon>
        <taxon>Gnathifera</taxon>
        <taxon>Rotifera</taxon>
        <taxon>Eurotatoria</taxon>
        <taxon>Bdelloidea</taxon>
        <taxon>Adinetida</taxon>
        <taxon>Adinetidae</taxon>
        <taxon>Adineta</taxon>
    </lineage>
</organism>
<dbReference type="EMBL" id="CAJNOR010002950">
    <property type="protein sequence ID" value="CAF1360458.1"/>
    <property type="molecule type" value="Genomic_DNA"/>
</dbReference>
<accession>A0A815HY89</accession>
<gene>
    <name evidence="2" type="ORF">XAT740_LOCUS31985</name>
</gene>
<dbReference type="Proteomes" id="UP000663828">
    <property type="component" value="Unassembled WGS sequence"/>
</dbReference>
<proteinExistence type="predicted"/>
<evidence type="ECO:0000256" key="1">
    <source>
        <dbReference type="SAM" id="Coils"/>
    </source>
</evidence>
<comment type="caution">
    <text evidence="2">The sequence shown here is derived from an EMBL/GenBank/DDBJ whole genome shotgun (WGS) entry which is preliminary data.</text>
</comment>
<evidence type="ECO:0000313" key="2">
    <source>
        <dbReference type="EMBL" id="CAF1360458.1"/>
    </source>
</evidence>
<sequence length="132" mass="14960">MANSLNTAPQAPPISALLQRELNDATAEIRTLKEQLENASTRFQQQIVLLKNQMKTQMEMLERQLKQQQDASQRFSISMYIQHHREASTNKRCEYWDASASILKKLYGLATASILGDHSTLAGENKKVILNS</sequence>
<protein>
    <submittedName>
        <fullName evidence="2">Uncharacterized protein</fullName>
    </submittedName>
</protein>
<keyword evidence="1" id="KW-0175">Coiled coil</keyword>